<dbReference type="Proteomes" id="UP000265000">
    <property type="component" value="Unplaced"/>
</dbReference>
<dbReference type="Pfam" id="PF05337">
    <property type="entry name" value="CSF-1"/>
    <property type="match status" value="1"/>
</dbReference>
<keyword evidence="1" id="KW-1133">Transmembrane helix</keyword>
<dbReference type="STRING" id="8078.ENSFHEP00000023319"/>
<feature type="signal peptide" evidence="2">
    <location>
        <begin position="1"/>
        <end position="33"/>
    </location>
</feature>
<sequence>MTIPVSTVSQSKAKLQVKCLCVLMFLSFPLSMAEVPGPCRHSITREHLLIVRQLMDNQLRSGCSITYTFIERRTLSKCCFVKAALPWILELLTTHFKYNRGSVNDVYVQSLRALILNMYSQRCVPQINEEVEDKPESFEMVYQGSPMEALQKVSEVLSVYWELVTTSDSPVDWRCQQEYSESFGSTTELPAGSTAQYFTDSYDWISAKASQRRPVREVYQLGFIIASICGGLLLILTLYCLAVHKVPAFVSCKLQKITCVLINFANAFQSYCNKAVIGSLVMLTLTFVCAEEPDQFQHS</sequence>
<dbReference type="GO" id="GO:0016020">
    <property type="term" value="C:membrane"/>
    <property type="evidence" value="ECO:0007669"/>
    <property type="project" value="InterPro"/>
</dbReference>
<reference evidence="3" key="1">
    <citation type="submission" date="2025-08" db="UniProtKB">
        <authorList>
            <consortium name="Ensembl"/>
        </authorList>
    </citation>
    <scope>IDENTIFICATION</scope>
</reference>
<dbReference type="AlphaFoldDB" id="A0A3Q2QA62"/>
<dbReference type="SUPFAM" id="SSF47266">
    <property type="entry name" value="4-helical cytokines"/>
    <property type="match status" value="1"/>
</dbReference>
<evidence type="ECO:0000256" key="1">
    <source>
        <dbReference type="SAM" id="Phobius"/>
    </source>
</evidence>
<feature type="transmembrane region" description="Helical" evidence="1">
    <location>
        <begin position="218"/>
        <end position="241"/>
    </location>
</feature>
<protein>
    <submittedName>
        <fullName evidence="3">Colony stimulating factor 1b (macrophage)</fullName>
    </submittedName>
</protein>
<dbReference type="Ensembl" id="ENSFHET00000010640.1">
    <property type="protein sequence ID" value="ENSFHEP00000023319.1"/>
    <property type="gene ID" value="ENSFHEG00000004245.1"/>
</dbReference>
<organism evidence="3 4">
    <name type="scientific">Fundulus heteroclitus</name>
    <name type="common">Killifish</name>
    <name type="synonym">Mummichog</name>
    <dbReference type="NCBI Taxonomy" id="8078"/>
    <lineage>
        <taxon>Eukaryota</taxon>
        <taxon>Metazoa</taxon>
        <taxon>Chordata</taxon>
        <taxon>Craniata</taxon>
        <taxon>Vertebrata</taxon>
        <taxon>Euteleostomi</taxon>
        <taxon>Actinopterygii</taxon>
        <taxon>Neopterygii</taxon>
        <taxon>Teleostei</taxon>
        <taxon>Neoteleostei</taxon>
        <taxon>Acanthomorphata</taxon>
        <taxon>Ovalentaria</taxon>
        <taxon>Atherinomorphae</taxon>
        <taxon>Cyprinodontiformes</taxon>
        <taxon>Fundulidae</taxon>
        <taxon>Fundulus</taxon>
    </lineage>
</organism>
<evidence type="ECO:0000313" key="4">
    <source>
        <dbReference type="Proteomes" id="UP000265000"/>
    </source>
</evidence>
<keyword evidence="1" id="KW-0812">Transmembrane</keyword>
<dbReference type="GeneTree" id="ENSGT00390000015805"/>
<dbReference type="InterPro" id="IPR009079">
    <property type="entry name" value="4_helix_cytokine-like_core"/>
</dbReference>
<reference evidence="3" key="2">
    <citation type="submission" date="2025-09" db="UniProtKB">
        <authorList>
            <consortium name="Ensembl"/>
        </authorList>
    </citation>
    <scope>IDENTIFICATION</scope>
</reference>
<accession>A0A3Q2QA62</accession>
<keyword evidence="1" id="KW-0472">Membrane</keyword>
<dbReference type="InterPro" id="IPR008001">
    <property type="entry name" value="MCSF-1"/>
</dbReference>
<name>A0A3Q2QA62_FUNHE</name>
<dbReference type="GO" id="GO:0005615">
    <property type="term" value="C:extracellular space"/>
    <property type="evidence" value="ECO:0007669"/>
    <property type="project" value="TreeGrafter"/>
</dbReference>
<evidence type="ECO:0000313" key="3">
    <source>
        <dbReference type="Ensembl" id="ENSFHEP00000023319.1"/>
    </source>
</evidence>
<dbReference type="PANTHER" id="PTHR10058:SF0">
    <property type="entry name" value="MACROPHAGE COLONY-STIMULATING FACTOR 1"/>
    <property type="match status" value="1"/>
</dbReference>
<dbReference type="FunFam" id="1.20.1250.10:FF:000056">
    <property type="entry name" value="Colony-stimulating factor 1b (macrophage)"/>
    <property type="match status" value="1"/>
</dbReference>
<dbReference type="PANTHER" id="PTHR10058">
    <property type="entry name" value="MACROPHAGE COLONY STIMULATING FACTOR"/>
    <property type="match status" value="1"/>
</dbReference>
<feature type="chain" id="PRO_5018645212" evidence="2">
    <location>
        <begin position="34"/>
        <end position="299"/>
    </location>
</feature>
<keyword evidence="4" id="KW-1185">Reference proteome</keyword>
<dbReference type="GO" id="GO:0008083">
    <property type="term" value="F:growth factor activity"/>
    <property type="evidence" value="ECO:0007669"/>
    <property type="project" value="InterPro"/>
</dbReference>
<dbReference type="Gene3D" id="1.20.1250.10">
    <property type="match status" value="1"/>
</dbReference>
<dbReference type="GO" id="GO:0005125">
    <property type="term" value="F:cytokine activity"/>
    <property type="evidence" value="ECO:0007669"/>
    <property type="project" value="InterPro"/>
</dbReference>
<proteinExistence type="predicted"/>
<keyword evidence="2" id="KW-0732">Signal</keyword>
<evidence type="ECO:0000256" key="2">
    <source>
        <dbReference type="SAM" id="SignalP"/>
    </source>
</evidence>